<organism evidence="8 9">
    <name type="scientific">Hydra vulgaris</name>
    <name type="common">Hydra</name>
    <name type="synonym">Hydra attenuata</name>
    <dbReference type="NCBI Taxonomy" id="6087"/>
    <lineage>
        <taxon>Eukaryota</taxon>
        <taxon>Metazoa</taxon>
        <taxon>Cnidaria</taxon>
        <taxon>Hydrozoa</taxon>
        <taxon>Hydroidolina</taxon>
        <taxon>Anthoathecata</taxon>
        <taxon>Aplanulata</taxon>
        <taxon>Hydridae</taxon>
        <taxon>Hydra</taxon>
    </lineage>
</organism>
<dbReference type="SUPFAM" id="SSF143575">
    <property type="entry name" value="GAS2 domain-like"/>
    <property type="match status" value="1"/>
</dbReference>
<evidence type="ECO:0000259" key="7">
    <source>
        <dbReference type="PROSITE" id="PS51460"/>
    </source>
</evidence>
<dbReference type="InterPro" id="IPR001715">
    <property type="entry name" value="CH_dom"/>
</dbReference>
<evidence type="ECO:0000256" key="5">
    <source>
        <dbReference type="SAM" id="MobiDB-lite"/>
    </source>
</evidence>
<comment type="subcellular location">
    <subcellularLocation>
        <location evidence="1">Cytoplasm</location>
        <location evidence="1">Cytoskeleton</location>
    </subcellularLocation>
</comment>
<keyword evidence="8" id="KW-1185">Reference proteome</keyword>
<feature type="domain" description="Calponin-homology (CH)" evidence="6">
    <location>
        <begin position="114"/>
        <end position="244"/>
    </location>
</feature>
<dbReference type="Gene3D" id="3.30.920.20">
    <property type="entry name" value="Gas2-like domain"/>
    <property type="match status" value="1"/>
</dbReference>
<comment type="similarity">
    <text evidence="4">Belongs to the GAS2 family.</text>
</comment>
<dbReference type="Proteomes" id="UP001652625">
    <property type="component" value="Chromosome 13"/>
</dbReference>
<dbReference type="SUPFAM" id="SSF47576">
    <property type="entry name" value="Calponin-homology domain, CH-domain"/>
    <property type="match status" value="1"/>
</dbReference>
<evidence type="ECO:0000313" key="8">
    <source>
        <dbReference type="Proteomes" id="UP001652625"/>
    </source>
</evidence>
<dbReference type="Pfam" id="PF02187">
    <property type="entry name" value="GAS2"/>
    <property type="match status" value="1"/>
</dbReference>
<proteinExistence type="inferred from homology"/>
<dbReference type="InterPro" id="IPR036534">
    <property type="entry name" value="GAR_dom_sf"/>
</dbReference>
<evidence type="ECO:0000256" key="1">
    <source>
        <dbReference type="ARBA" id="ARBA00004245"/>
    </source>
</evidence>
<dbReference type="CDD" id="cd21204">
    <property type="entry name" value="CH_GAS2-like"/>
    <property type="match status" value="1"/>
</dbReference>
<evidence type="ECO:0000313" key="9">
    <source>
        <dbReference type="RefSeq" id="XP_065672305.1"/>
    </source>
</evidence>
<sequence>MDSALENPVYQVKDRLFNAHPSSVHNNFFEEPKEDIQFISSPSSFLRHANESQNETLKRRERRKGVISSPISPNFMKQVEVPEKLTYRESGLKKLKSGSLESIARWEKENEFLFTLIEDECDWLSRLFPDEKIDSSNFFQYLEDGVLLCKLSKLCQNYSDDCARRNKVPFRTFNIVIHPRIKCRGKIGQFMSRENVELFLKWCRYHGIPEPILFESNDVVEKTDQDGLREGAREIVLCLMEVARLGVKWGVEPPKLIQLEQEIEREESFDATSDESGSTISVDSGFDAIDFDNNMSATEKINASETEEKKQKQTSDINISKSSVNKSDLHNMVTSLIEAYQIQKATRLKEGKYIILGRVMFVRLLNNHCIVRVGGGWDTLEHYLMTHLSSAIDPTCFEKSSDHSSPASSIETSRKKSFFKSKKSLLTKSTPNLQNIFADVEFADISRTPPHLFSPTDSRPQSPCSKDPYIEKKKKKLYDDRKISQAILRVSVDVSNMKKAASLDWTQKSFDKWRQSSFESSSQNEINIVPAIEKNGIIPKVISSETYEKHFSQDFTEISLKNGLEKELESYSTTSLSPLKEELLHSNNNEIMNCKDLNDTTSPIISTNHKINKEISESAVTPKKIGLKKEATVAQKSKKGSPLSTSSKKSSPLSTRSKKSSPLFTSSSLSNSITKSNKPIAKNTLTLRKSLSTSSLLEKNSSKPFDKQSLRSDKTKSTVDNTRKKSTTSSISNLSNRSPTQFKKPIEASIIGNEEKQRIKASEKNRYETLPLAKAKFSVTKNTSNEDTAKSLLVKPLKKSEKTLPLPKSKLSITRKISNDNGVTAKNILVKPFLV</sequence>
<dbReference type="GeneID" id="100199109"/>
<dbReference type="PROSITE" id="PS50021">
    <property type="entry name" value="CH"/>
    <property type="match status" value="1"/>
</dbReference>
<evidence type="ECO:0000256" key="4">
    <source>
        <dbReference type="ARBA" id="ARBA00038441"/>
    </source>
</evidence>
<reference evidence="9 10" key="1">
    <citation type="submission" date="2025-05" db="UniProtKB">
        <authorList>
            <consortium name="RefSeq"/>
        </authorList>
    </citation>
    <scope>IDENTIFICATION</scope>
</reference>
<dbReference type="PROSITE" id="PS51460">
    <property type="entry name" value="GAR"/>
    <property type="match status" value="1"/>
</dbReference>
<feature type="compositionally biased region" description="Polar residues" evidence="5">
    <location>
        <begin position="727"/>
        <end position="741"/>
    </location>
</feature>
<feature type="region of interest" description="Disordered" evidence="5">
    <location>
        <begin position="630"/>
        <end position="675"/>
    </location>
</feature>
<keyword evidence="3" id="KW-0206">Cytoskeleton</keyword>
<dbReference type="Pfam" id="PF00307">
    <property type="entry name" value="CH"/>
    <property type="match status" value="1"/>
</dbReference>
<protein>
    <submittedName>
        <fullName evidence="9 10">GAS2-like protein 3 isoform X2</fullName>
    </submittedName>
</protein>
<dbReference type="InterPro" id="IPR036872">
    <property type="entry name" value="CH_dom_sf"/>
</dbReference>
<accession>A0ABM4DD36</accession>
<evidence type="ECO:0000313" key="10">
    <source>
        <dbReference type="RefSeq" id="XP_065672306.1"/>
    </source>
</evidence>
<feature type="domain" description="GAR" evidence="7">
    <location>
        <begin position="308"/>
        <end position="391"/>
    </location>
</feature>
<keyword evidence="2" id="KW-0963">Cytoplasm</keyword>
<feature type="region of interest" description="Disordered" evidence="5">
    <location>
        <begin position="692"/>
        <end position="744"/>
    </location>
</feature>
<dbReference type="PANTHER" id="PTHR46756">
    <property type="entry name" value="TRANSGELIN"/>
    <property type="match status" value="1"/>
</dbReference>
<feature type="compositionally biased region" description="Basic and acidic residues" evidence="5">
    <location>
        <begin position="700"/>
        <end position="723"/>
    </location>
</feature>
<dbReference type="SMART" id="SM00243">
    <property type="entry name" value="GAS2"/>
    <property type="match status" value="1"/>
</dbReference>
<name>A0ABM4DD36_HYDVU</name>
<evidence type="ECO:0000256" key="3">
    <source>
        <dbReference type="ARBA" id="ARBA00023212"/>
    </source>
</evidence>
<feature type="compositionally biased region" description="Low complexity" evidence="5">
    <location>
        <begin position="640"/>
        <end position="675"/>
    </location>
</feature>
<dbReference type="SMART" id="SM00033">
    <property type="entry name" value="CH"/>
    <property type="match status" value="1"/>
</dbReference>
<gene>
    <name evidence="9 10" type="primary">LOC100199109</name>
</gene>
<dbReference type="Gene3D" id="1.10.418.10">
    <property type="entry name" value="Calponin-like domain"/>
    <property type="match status" value="1"/>
</dbReference>
<evidence type="ECO:0000259" key="6">
    <source>
        <dbReference type="PROSITE" id="PS50021"/>
    </source>
</evidence>
<dbReference type="RefSeq" id="XP_065672306.1">
    <property type="nucleotide sequence ID" value="XM_065816234.1"/>
</dbReference>
<dbReference type="PANTHER" id="PTHR46756:SF13">
    <property type="entry name" value="GROWTH ARREST-SPECIFIC PROTEIN 2"/>
    <property type="match status" value="1"/>
</dbReference>
<dbReference type="RefSeq" id="XP_065672305.1">
    <property type="nucleotide sequence ID" value="XM_065816233.1"/>
</dbReference>
<dbReference type="InterPro" id="IPR003108">
    <property type="entry name" value="GAR_dom"/>
</dbReference>
<evidence type="ECO:0000256" key="2">
    <source>
        <dbReference type="ARBA" id="ARBA00022490"/>
    </source>
</evidence>
<feature type="region of interest" description="Disordered" evidence="5">
    <location>
        <begin position="302"/>
        <end position="321"/>
    </location>
</feature>